<organism evidence="2 3">
    <name type="scientific">Piloderma croceum (strain F 1598)</name>
    <dbReference type="NCBI Taxonomy" id="765440"/>
    <lineage>
        <taxon>Eukaryota</taxon>
        <taxon>Fungi</taxon>
        <taxon>Dikarya</taxon>
        <taxon>Basidiomycota</taxon>
        <taxon>Agaricomycotina</taxon>
        <taxon>Agaricomycetes</taxon>
        <taxon>Agaricomycetidae</taxon>
        <taxon>Atheliales</taxon>
        <taxon>Atheliaceae</taxon>
        <taxon>Piloderma</taxon>
    </lineage>
</organism>
<evidence type="ECO:0000313" key="3">
    <source>
        <dbReference type="Proteomes" id="UP000054166"/>
    </source>
</evidence>
<evidence type="ECO:0000313" key="2">
    <source>
        <dbReference type="EMBL" id="KIM85637.1"/>
    </source>
</evidence>
<feature type="region of interest" description="Disordered" evidence="1">
    <location>
        <begin position="155"/>
        <end position="190"/>
    </location>
</feature>
<dbReference type="EMBL" id="KN832984">
    <property type="protein sequence ID" value="KIM85637.1"/>
    <property type="molecule type" value="Genomic_DNA"/>
</dbReference>
<dbReference type="OrthoDB" id="3260017at2759"/>
<keyword evidence="3" id="KW-1185">Reference proteome</keyword>
<proteinExistence type="predicted"/>
<sequence length="223" mass="24801">MPHFQYIFMFGMITVKINLIFDLDHSLIALTMCYGYKHLQLPGNHWSLAYHRTFHVHNPDGSLKDLKDIQWFNDVEDAQPLPSVAAPAKPLGQGLHNKTTNQFPDAVAHEQLDSDSDDLNTFTEPPKCKCTAHTSNISGGVTPPTLSSSNLFETLPVEESSDDDKDGFRSESGSESSDNSGDKSTPDLKPISNDEVQVQLFSYNLVLTQYCCSSPMFCQGRQL</sequence>
<dbReference type="Proteomes" id="UP000054166">
    <property type="component" value="Unassembled WGS sequence"/>
</dbReference>
<name>A0A0C3C7K2_PILCF</name>
<reference evidence="3" key="2">
    <citation type="submission" date="2015-01" db="EMBL/GenBank/DDBJ databases">
        <title>Evolutionary Origins and Diversification of the Mycorrhizal Mutualists.</title>
        <authorList>
            <consortium name="DOE Joint Genome Institute"/>
            <consortium name="Mycorrhizal Genomics Consortium"/>
            <person name="Kohler A."/>
            <person name="Kuo A."/>
            <person name="Nagy L.G."/>
            <person name="Floudas D."/>
            <person name="Copeland A."/>
            <person name="Barry K.W."/>
            <person name="Cichocki N."/>
            <person name="Veneault-Fourrey C."/>
            <person name="LaButti K."/>
            <person name="Lindquist E.A."/>
            <person name="Lipzen A."/>
            <person name="Lundell T."/>
            <person name="Morin E."/>
            <person name="Murat C."/>
            <person name="Riley R."/>
            <person name="Ohm R."/>
            <person name="Sun H."/>
            <person name="Tunlid A."/>
            <person name="Henrissat B."/>
            <person name="Grigoriev I.V."/>
            <person name="Hibbett D.S."/>
            <person name="Martin F."/>
        </authorList>
    </citation>
    <scope>NUCLEOTIDE SEQUENCE [LARGE SCALE GENOMIC DNA]</scope>
    <source>
        <strain evidence="3">F 1598</strain>
    </source>
</reference>
<accession>A0A0C3C7K2</accession>
<protein>
    <submittedName>
        <fullName evidence="2">Uncharacterized protein</fullName>
    </submittedName>
</protein>
<dbReference type="HOGENOM" id="CLU_1240533_0_0_1"/>
<dbReference type="InParanoid" id="A0A0C3C7K2"/>
<feature type="compositionally biased region" description="Low complexity" evidence="1">
    <location>
        <begin position="170"/>
        <end position="179"/>
    </location>
</feature>
<gene>
    <name evidence="2" type="ORF">PILCRDRAFT_86839</name>
</gene>
<reference evidence="2 3" key="1">
    <citation type="submission" date="2014-04" db="EMBL/GenBank/DDBJ databases">
        <authorList>
            <consortium name="DOE Joint Genome Institute"/>
            <person name="Kuo A."/>
            <person name="Tarkka M."/>
            <person name="Buscot F."/>
            <person name="Kohler A."/>
            <person name="Nagy L.G."/>
            <person name="Floudas D."/>
            <person name="Copeland A."/>
            <person name="Barry K.W."/>
            <person name="Cichocki N."/>
            <person name="Veneault-Fourrey C."/>
            <person name="LaButti K."/>
            <person name="Lindquist E.A."/>
            <person name="Lipzen A."/>
            <person name="Lundell T."/>
            <person name="Morin E."/>
            <person name="Murat C."/>
            <person name="Sun H."/>
            <person name="Tunlid A."/>
            <person name="Henrissat B."/>
            <person name="Grigoriev I.V."/>
            <person name="Hibbett D.S."/>
            <person name="Martin F."/>
            <person name="Nordberg H.P."/>
            <person name="Cantor M.N."/>
            <person name="Hua S.X."/>
        </authorList>
    </citation>
    <scope>NUCLEOTIDE SEQUENCE [LARGE SCALE GENOMIC DNA]</scope>
    <source>
        <strain evidence="2 3">F 1598</strain>
    </source>
</reference>
<dbReference type="AlphaFoldDB" id="A0A0C3C7K2"/>
<evidence type="ECO:0000256" key="1">
    <source>
        <dbReference type="SAM" id="MobiDB-lite"/>
    </source>
</evidence>